<keyword evidence="9" id="KW-0289">Folate biosynthesis</keyword>
<reference evidence="14 15" key="1">
    <citation type="submission" date="2022-03" db="EMBL/GenBank/DDBJ databases">
        <title>Genomic Encyclopedia of Type Strains, Phase III (KMG-III): the genomes of soil and plant-associated and newly described type strains.</title>
        <authorList>
            <person name="Whitman W."/>
        </authorList>
    </citation>
    <scope>NUCLEOTIDE SEQUENCE [LARGE SCALE GENOMIC DNA]</scope>
    <source>
        <strain evidence="14 15">BSker1</strain>
    </source>
</reference>
<protein>
    <recommendedName>
        <fullName evidence="4">2-amino-4-hydroxy-6-hydroxymethyldihydropteridine pyrophosphokinase</fullName>
        <ecNumber evidence="3">2.7.6.3</ecNumber>
    </recommendedName>
    <alternativeName>
        <fullName evidence="11">6-hydroxymethyl-7,8-dihydropterin pyrophosphokinase</fullName>
    </alternativeName>
    <alternativeName>
        <fullName evidence="12">7,8-dihydro-6-hydroxymethylpterin-pyrophosphokinase</fullName>
    </alternativeName>
</protein>
<evidence type="ECO:0000256" key="2">
    <source>
        <dbReference type="ARBA" id="ARBA00005810"/>
    </source>
</evidence>
<dbReference type="PANTHER" id="PTHR43071:SF1">
    <property type="entry name" value="2-AMINO-4-HYDROXY-6-HYDROXYMETHYLDIHYDROPTERIDINE PYROPHOSPHOKINASE"/>
    <property type="match status" value="1"/>
</dbReference>
<proteinExistence type="inferred from homology"/>
<comment type="similarity">
    <text evidence="2">Belongs to the HPPK family.</text>
</comment>
<evidence type="ECO:0000259" key="13">
    <source>
        <dbReference type="Pfam" id="PF01288"/>
    </source>
</evidence>
<dbReference type="InterPro" id="IPR000550">
    <property type="entry name" value="Hppk"/>
</dbReference>
<keyword evidence="8" id="KW-0067">ATP-binding</keyword>
<evidence type="ECO:0000256" key="11">
    <source>
        <dbReference type="ARBA" id="ARBA00029766"/>
    </source>
</evidence>
<evidence type="ECO:0000256" key="4">
    <source>
        <dbReference type="ARBA" id="ARBA00016218"/>
    </source>
</evidence>
<dbReference type="Pfam" id="PF01288">
    <property type="entry name" value="HPPK"/>
    <property type="match status" value="1"/>
</dbReference>
<dbReference type="CDD" id="cd00483">
    <property type="entry name" value="HPPK"/>
    <property type="match status" value="1"/>
</dbReference>
<dbReference type="PANTHER" id="PTHR43071">
    <property type="entry name" value="2-AMINO-4-HYDROXY-6-HYDROXYMETHYLDIHYDROPTERIDINE PYROPHOSPHOKINASE"/>
    <property type="match status" value="1"/>
</dbReference>
<keyword evidence="6" id="KW-0547">Nucleotide-binding</keyword>
<gene>
    <name evidence="14" type="ORF">J2T60_000162</name>
</gene>
<comment type="function">
    <text evidence="10">Catalyzes the transfer of pyrophosphate from adenosine triphosphate (ATP) to 6-hydroxymethyl-7,8-dihydropterin, an enzymatic step in folate biosynthesis pathway.</text>
</comment>
<keyword evidence="5 14" id="KW-0808">Transferase</keyword>
<accession>A0ABT1G4H4</accession>
<evidence type="ECO:0000256" key="6">
    <source>
        <dbReference type="ARBA" id="ARBA00022741"/>
    </source>
</evidence>
<dbReference type="SUPFAM" id="SSF55083">
    <property type="entry name" value="6-hydroxymethyl-7,8-dihydropterin pyrophosphokinase, HPPK"/>
    <property type="match status" value="1"/>
</dbReference>
<keyword evidence="7" id="KW-0418">Kinase</keyword>
<dbReference type="RefSeq" id="WP_253444068.1">
    <property type="nucleotide sequence ID" value="NZ_JALJYF010000001.1"/>
</dbReference>
<evidence type="ECO:0000256" key="9">
    <source>
        <dbReference type="ARBA" id="ARBA00022909"/>
    </source>
</evidence>
<evidence type="ECO:0000313" key="14">
    <source>
        <dbReference type="EMBL" id="MCP1726197.1"/>
    </source>
</evidence>
<dbReference type="GO" id="GO:0003848">
    <property type="term" value="F:2-amino-4-hydroxy-6-hydroxymethyldihydropteridine diphosphokinase activity"/>
    <property type="evidence" value="ECO:0007669"/>
    <property type="project" value="UniProtKB-EC"/>
</dbReference>
<organism evidence="14 15">
    <name type="scientific">Natronospira proteinivora</name>
    <dbReference type="NCBI Taxonomy" id="1807133"/>
    <lineage>
        <taxon>Bacteria</taxon>
        <taxon>Pseudomonadati</taxon>
        <taxon>Pseudomonadota</taxon>
        <taxon>Gammaproteobacteria</taxon>
        <taxon>Natronospirales</taxon>
        <taxon>Natronospiraceae</taxon>
        <taxon>Natronospira</taxon>
    </lineage>
</organism>
<evidence type="ECO:0000256" key="5">
    <source>
        <dbReference type="ARBA" id="ARBA00022679"/>
    </source>
</evidence>
<feature type="domain" description="7,8-dihydro-6-hydroxymethylpterin-pyrophosphokinase" evidence="13">
    <location>
        <begin position="9"/>
        <end position="137"/>
    </location>
</feature>
<evidence type="ECO:0000256" key="1">
    <source>
        <dbReference type="ARBA" id="ARBA00005051"/>
    </source>
</evidence>
<dbReference type="EC" id="2.7.6.3" evidence="3"/>
<evidence type="ECO:0000256" key="8">
    <source>
        <dbReference type="ARBA" id="ARBA00022840"/>
    </source>
</evidence>
<evidence type="ECO:0000256" key="7">
    <source>
        <dbReference type="ARBA" id="ARBA00022777"/>
    </source>
</evidence>
<dbReference type="EMBL" id="JALJYF010000001">
    <property type="protein sequence ID" value="MCP1726197.1"/>
    <property type="molecule type" value="Genomic_DNA"/>
</dbReference>
<dbReference type="InterPro" id="IPR035907">
    <property type="entry name" value="Hppk_sf"/>
</dbReference>
<name>A0ABT1G4H4_9GAMM</name>
<dbReference type="Proteomes" id="UP001523550">
    <property type="component" value="Unassembled WGS sequence"/>
</dbReference>
<sequence>MNDSANAWIGLGANLGEPRTQLEAALAAIDALDDTRVVLKSSFYQTPPMGGAEQPDYLNAVAGIRTMLTPEALLEGLLSIETRLGRRRDGQLWGPRVIDLDLLCYGDQRRDTAFLRLPHPGMAKRAFVLKPLAEVAPDLDIPGQGRVASLCRAVDDDGIVKMEE</sequence>
<evidence type="ECO:0000313" key="15">
    <source>
        <dbReference type="Proteomes" id="UP001523550"/>
    </source>
</evidence>
<keyword evidence="15" id="KW-1185">Reference proteome</keyword>
<evidence type="ECO:0000256" key="3">
    <source>
        <dbReference type="ARBA" id="ARBA00013253"/>
    </source>
</evidence>
<evidence type="ECO:0000256" key="12">
    <source>
        <dbReference type="ARBA" id="ARBA00033413"/>
    </source>
</evidence>
<comment type="caution">
    <text evidence="14">The sequence shown here is derived from an EMBL/GenBank/DDBJ whole genome shotgun (WGS) entry which is preliminary data.</text>
</comment>
<comment type="pathway">
    <text evidence="1">Cofactor biosynthesis; tetrahydrofolate biosynthesis; 2-amino-4-hydroxy-6-hydroxymethyl-7,8-dihydropteridine diphosphate from 7,8-dihydroneopterin triphosphate: step 4/4.</text>
</comment>
<dbReference type="NCBIfam" id="TIGR01498">
    <property type="entry name" value="folK"/>
    <property type="match status" value="1"/>
</dbReference>
<dbReference type="Gene3D" id="3.30.70.560">
    <property type="entry name" value="7,8-Dihydro-6-hydroxymethylpterin-pyrophosphokinase HPPK"/>
    <property type="match status" value="1"/>
</dbReference>
<evidence type="ECO:0000256" key="10">
    <source>
        <dbReference type="ARBA" id="ARBA00029409"/>
    </source>
</evidence>